<evidence type="ECO:0000256" key="6">
    <source>
        <dbReference type="SAM" id="MobiDB-lite"/>
    </source>
</evidence>
<sequence>MLKVNLKYVVVLMIFSSLSCSSSGDDDTVNSALEKAIAKETPFFVEGNSPTPSGKKWAKIESISDEFNNNSFDEAKWENTSTRWIGRAPGIFKANTVSQADGNLMLTPYKLNEPEVVNGDTFTHAGSNIYSKNAVQVGTYVECSMKANKTFMSSTFWLINVVGEGEACNKRVTELDIQECVGQITGSANFAKTFDETMHSNTHSRNTACDETPVGSEGKNVTTGEKVWEDYHIYGAWWKSPTEIEFYLDGKKVYTITPKAEFSLQMYLRLVVETYDWNPVPEDGGMTGTKSERTTYYDWVRSWELKDE</sequence>
<dbReference type="PROSITE" id="PS51257">
    <property type="entry name" value="PROKAR_LIPOPROTEIN"/>
    <property type="match status" value="1"/>
</dbReference>
<dbReference type="PIRSF" id="PIRSF001097">
    <property type="entry name" value="Agarase"/>
    <property type="match status" value="1"/>
</dbReference>
<gene>
    <name evidence="9" type="ORF">SAMN05660313_01385</name>
</gene>
<evidence type="ECO:0000313" key="10">
    <source>
        <dbReference type="Proteomes" id="UP000183257"/>
    </source>
</evidence>
<dbReference type="PROSITE" id="PS51762">
    <property type="entry name" value="GH16_2"/>
    <property type="match status" value="1"/>
</dbReference>
<evidence type="ECO:0000256" key="1">
    <source>
        <dbReference type="ARBA" id="ARBA00006865"/>
    </source>
</evidence>
<evidence type="ECO:0000256" key="5">
    <source>
        <dbReference type="PIRSR" id="PIRSR001097-50"/>
    </source>
</evidence>
<evidence type="ECO:0000256" key="3">
    <source>
        <dbReference type="ARBA" id="ARBA00022801"/>
    </source>
</evidence>
<dbReference type="OrthoDB" id="657277at2"/>
<dbReference type="GO" id="GO:0005975">
    <property type="term" value="P:carbohydrate metabolic process"/>
    <property type="evidence" value="ECO:0007669"/>
    <property type="project" value="InterPro"/>
</dbReference>
<proteinExistence type="inferred from homology"/>
<dbReference type="GO" id="GO:0033916">
    <property type="term" value="F:beta-agarase activity"/>
    <property type="evidence" value="ECO:0007669"/>
    <property type="project" value="InterPro"/>
</dbReference>
<dbReference type="AlphaFoldDB" id="A0A1K1NUX8"/>
<dbReference type="Pfam" id="PF00722">
    <property type="entry name" value="Glyco_hydro_16"/>
    <property type="match status" value="1"/>
</dbReference>
<feature type="domain" description="GH16" evidence="8">
    <location>
        <begin position="44"/>
        <end position="308"/>
    </location>
</feature>
<evidence type="ECO:0000256" key="7">
    <source>
        <dbReference type="SAM" id="SignalP"/>
    </source>
</evidence>
<dbReference type="EMBL" id="FPIY01000002">
    <property type="protein sequence ID" value="SFW39081.1"/>
    <property type="molecule type" value="Genomic_DNA"/>
</dbReference>
<dbReference type="STRING" id="76595.SAMN05660313_01385"/>
<dbReference type="SUPFAM" id="SSF49899">
    <property type="entry name" value="Concanavalin A-like lectins/glucanases"/>
    <property type="match status" value="1"/>
</dbReference>
<evidence type="ECO:0000256" key="4">
    <source>
        <dbReference type="ARBA" id="ARBA00023295"/>
    </source>
</evidence>
<dbReference type="InterPro" id="IPR013320">
    <property type="entry name" value="ConA-like_dom_sf"/>
</dbReference>
<evidence type="ECO:0000313" key="9">
    <source>
        <dbReference type="EMBL" id="SFW39081.1"/>
    </source>
</evidence>
<dbReference type="RefSeq" id="WP_072303070.1">
    <property type="nucleotide sequence ID" value="NZ_FPIY01000002.1"/>
</dbReference>
<dbReference type="Proteomes" id="UP000183257">
    <property type="component" value="Unassembled WGS sequence"/>
</dbReference>
<keyword evidence="3 9" id="KW-0378">Hydrolase</keyword>
<feature type="active site" description="Nucleophile" evidence="5">
    <location>
        <position position="174"/>
    </location>
</feature>
<evidence type="ECO:0000256" key="2">
    <source>
        <dbReference type="ARBA" id="ARBA00022729"/>
    </source>
</evidence>
<comment type="similarity">
    <text evidence="1">Belongs to the glycosyl hydrolase 16 family.</text>
</comment>
<name>A0A1K1NUX8_9FLAO</name>
<dbReference type="InterPro" id="IPR016287">
    <property type="entry name" value="Beta_agarase"/>
</dbReference>
<accession>A0A1K1NUX8</accession>
<keyword evidence="2 7" id="KW-0732">Signal</keyword>
<organism evidence="9 10">
    <name type="scientific">Cellulophaga fucicola</name>
    <dbReference type="NCBI Taxonomy" id="76595"/>
    <lineage>
        <taxon>Bacteria</taxon>
        <taxon>Pseudomonadati</taxon>
        <taxon>Bacteroidota</taxon>
        <taxon>Flavobacteriia</taxon>
        <taxon>Flavobacteriales</taxon>
        <taxon>Flavobacteriaceae</taxon>
        <taxon>Cellulophaga</taxon>
    </lineage>
</organism>
<keyword evidence="4" id="KW-0326">Glycosidase</keyword>
<feature type="active site" description="Proton donor" evidence="5">
    <location>
        <position position="179"/>
    </location>
</feature>
<dbReference type="InterPro" id="IPR000757">
    <property type="entry name" value="Beta-glucanase-like"/>
</dbReference>
<keyword evidence="10" id="KW-1185">Reference proteome</keyword>
<evidence type="ECO:0000259" key="8">
    <source>
        <dbReference type="PROSITE" id="PS51762"/>
    </source>
</evidence>
<feature type="signal peptide" evidence="7">
    <location>
        <begin position="1"/>
        <end position="24"/>
    </location>
</feature>
<feature type="chain" id="PRO_5012995649" evidence="7">
    <location>
        <begin position="25"/>
        <end position="308"/>
    </location>
</feature>
<dbReference type="Gene3D" id="2.60.120.200">
    <property type="match status" value="1"/>
</dbReference>
<feature type="region of interest" description="Disordered" evidence="6">
    <location>
        <begin position="202"/>
        <end position="221"/>
    </location>
</feature>
<reference evidence="10" key="1">
    <citation type="submission" date="2016-11" db="EMBL/GenBank/DDBJ databases">
        <authorList>
            <person name="Varghese N."/>
            <person name="Submissions S."/>
        </authorList>
    </citation>
    <scope>NUCLEOTIDE SEQUENCE [LARGE SCALE GENOMIC DNA]</scope>
    <source>
        <strain evidence="10">DSM 24786</strain>
    </source>
</reference>
<protein>
    <submittedName>
        <fullName evidence="9">Glycosyl hydrolases family 16</fullName>
    </submittedName>
</protein>